<reference evidence="2" key="1">
    <citation type="submission" date="2022-07" db="EMBL/GenBank/DDBJ databases">
        <title>Genome Sequence of Leucocoprinus birnbaumii.</title>
        <authorList>
            <person name="Buettner E."/>
        </authorList>
    </citation>
    <scope>NUCLEOTIDE SEQUENCE</scope>
    <source>
        <strain evidence="2">VT141</strain>
    </source>
</reference>
<evidence type="ECO:0000256" key="1">
    <source>
        <dbReference type="ARBA" id="ARBA00010139"/>
    </source>
</evidence>
<sequence length="579" mass="65529">MSPYKLGDFCVDESRPIKVAVIGAGYGGIIAGIRLRQKVKNVDLTIYEANGGIGGTWYMNKYPGLSCDIPSHCYQLTFEPNKNWSSFYSPGSEILRYLQGVVDKYKLLPFIRLRHHVTRLRYDEPSGKWHISIKKTIPGDEPKTEVLEETADVVLSALGNLRIPSWPDIPGIETFEGELIHSAEWKTKDGEGPWQDTVKTWGDKRVGVIGAGSSAIQTVPSLQPRVKHLVNFVRGKTWISGTFSKDKLFELSGGEDIPNYYFQEKDFNRFKDDEEYRKWRHALEDGLNGAHLATLYGHPINQFAQEEFKKDMVQRLSKKPWIAEQLIPSFSICCRRLTPGPGYLEAICEDNVDFISTPIKQILPTGIQTTDDKTHPLDIIICATGYDTSGKPDFPIIGRNGIDLADKYTPHPVTYLGLTAEGFPNFFHVLGPNSAVGAGSLLILIEKQVEYIVNVVLKMQRERLKSVEAKKEAVDDFDEYLEAYFPKTAFGQKCRSWYKAGKAEEGRIIALWPGSPLHAVKTYEHPRWEDYNYERLDGDAKNRFYFLGDGNTTADMKPGEDRAWYLLPENIDYPPIPSD</sequence>
<keyword evidence="3" id="KW-1185">Reference proteome</keyword>
<dbReference type="Proteomes" id="UP001213000">
    <property type="component" value="Unassembled WGS sequence"/>
</dbReference>
<comment type="caution">
    <text evidence="2">The sequence shown here is derived from an EMBL/GenBank/DDBJ whole genome shotgun (WGS) entry which is preliminary data.</text>
</comment>
<dbReference type="Pfam" id="PF13450">
    <property type="entry name" value="NAD_binding_8"/>
    <property type="match status" value="1"/>
</dbReference>
<gene>
    <name evidence="2" type="ORF">NP233_g4271</name>
</gene>
<name>A0AAD5VV05_9AGAR</name>
<comment type="similarity">
    <text evidence="1">Belongs to the FAD-binding monooxygenase family.</text>
</comment>
<dbReference type="EMBL" id="JANIEX010000227">
    <property type="protein sequence ID" value="KAJ3570628.1"/>
    <property type="molecule type" value="Genomic_DNA"/>
</dbReference>
<dbReference type="Gene3D" id="3.50.50.60">
    <property type="entry name" value="FAD/NAD(P)-binding domain"/>
    <property type="match status" value="2"/>
</dbReference>
<accession>A0AAD5VV05</accession>
<dbReference type="SUPFAM" id="SSF51905">
    <property type="entry name" value="FAD/NAD(P)-binding domain"/>
    <property type="match status" value="2"/>
</dbReference>
<dbReference type="InterPro" id="IPR051209">
    <property type="entry name" value="FAD-bind_Monooxygenase_sf"/>
</dbReference>
<dbReference type="PANTHER" id="PTHR42877">
    <property type="entry name" value="L-ORNITHINE N(5)-MONOOXYGENASE-RELATED"/>
    <property type="match status" value="1"/>
</dbReference>
<evidence type="ECO:0000313" key="3">
    <source>
        <dbReference type="Proteomes" id="UP001213000"/>
    </source>
</evidence>
<proteinExistence type="inferred from homology"/>
<dbReference type="InterPro" id="IPR036188">
    <property type="entry name" value="FAD/NAD-bd_sf"/>
</dbReference>
<protein>
    <submittedName>
        <fullName evidence="2">Uncharacterized protein</fullName>
    </submittedName>
</protein>
<evidence type="ECO:0000313" key="2">
    <source>
        <dbReference type="EMBL" id="KAJ3570628.1"/>
    </source>
</evidence>
<organism evidence="2 3">
    <name type="scientific">Leucocoprinus birnbaumii</name>
    <dbReference type="NCBI Taxonomy" id="56174"/>
    <lineage>
        <taxon>Eukaryota</taxon>
        <taxon>Fungi</taxon>
        <taxon>Dikarya</taxon>
        <taxon>Basidiomycota</taxon>
        <taxon>Agaricomycotina</taxon>
        <taxon>Agaricomycetes</taxon>
        <taxon>Agaricomycetidae</taxon>
        <taxon>Agaricales</taxon>
        <taxon>Agaricineae</taxon>
        <taxon>Agaricaceae</taxon>
        <taxon>Leucocoprinus</taxon>
    </lineage>
</organism>
<dbReference type="PANTHER" id="PTHR42877:SF7">
    <property type="entry name" value="FLAVIN-BINDING MONOOXYGENASE-RELATED"/>
    <property type="match status" value="1"/>
</dbReference>
<dbReference type="AlphaFoldDB" id="A0AAD5VV05"/>